<dbReference type="STRING" id="81857.IV38_GL001188"/>
<protein>
    <submittedName>
        <fullName evidence="3">Peptidoglycan-binding protein</fullName>
    </submittedName>
</protein>
<dbReference type="EMBL" id="JQAZ01000002">
    <property type="protein sequence ID" value="KRN32615.1"/>
    <property type="molecule type" value="Genomic_DNA"/>
</dbReference>
<keyword evidence="5" id="KW-1185">Reference proteome</keyword>
<evidence type="ECO:0000313" key="4">
    <source>
        <dbReference type="EMBL" id="KRN32615.1"/>
    </source>
</evidence>
<accession>A0A0R2FK15</accession>
<feature type="domain" description="LysM" evidence="2">
    <location>
        <begin position="52"/>
        <end position="97"/>
    </location>
</feature>
<dbReference type="EMBL" id="JQAT01000002">
    <property type="protein sequence ID" value="KRN28975.1"/>
    <property type="molecule type" value="Genomic_DNA"/>
</dbReference>
<dbReference type="SMART" id="SM00257">
    <property type="entry name" value="LysM"/>
    <property type="match status" value="1"/>
</dbReference>
<dbReference type="SUPFAM" id="SSF54106">
    <property type="entry name" value="LysM domain"/>
    <property type="match status" value="1"/>
</dbReference>
<organism evidence="3 6">
    <name type="scientific">Lactobacillus selangorensis</name>
    <dbReference type="NCBI Taxonomy" id="81857"/>
    <lineage>
        <taxon>Bacteria</taxon>
        <taxon>Bacillati</taxon>
        <taxon>Bacillota</taxon>
        <taxon>Bacilli</taxon>
        <taxon>Lactobacillales</taxon>
        <taxon>Lactobacillaceae</taxon>
        <taxon>Lactobacillus</taxon>
    </lineage>
</organism>
<dbReference type="PATRIC" id="fig|81857.3.peg.1194"/>
<evidence type="ECO:0000313" key="5">
    <source>
        <dbReference type="Proteomes" id="UP000051645"/>
    </source>
</evidence>
<dbReference type="Gene3D" id="3.10.350.10">
    <property type="entry name" value="LysM domain"/>
    <property type="match status" value="1"/>
</dbReference>
<dbReference type="AlphaFoldDB" id="A0A0R2FK15"/>
<evidence type="ECO:0000313" key="3">
    <source>
        <dbReference type="EMBL" id="KRN28975.1"/>
    </source>
</evidence>
<evidence type="ECO:0000313" key="6">
    <source>
        <dbReference type="Proteomes" id="UP000051751"/>
    </source>
</evidence>
<dbReference type="Proteomes" id="UP000051751">
    <property type="component" value="Unassembled WGS sequence"/>
</dbReference>
<evidence type="ECO:0000256" key="1">
    <source>
        <dbReference type="SAM" id="MobiDB-lite"/>
    </source>
</evidence>
<sequence>MGKKPERNANINQVQTILQGVGNLSKRIKSMLITTGAAVSLFAVSAQATQAATVTVQSGDTLWGYSQKYDVSLDRIVQANGIDLTDYLLLPGQTITIPDATTTAPQSTQVQAATTTQTVQPAVQATTQTVQQPAAQPAVTTQTTTAPAAATASSDSTAATDSLSTSDSAAKAWIANKESGGSYSANNGAYVGKYQLSASYLNGDYSAANQERAADQYVTSKYGSWSAAQSFWESNGYY</sequence>
<name>A0A0R2FK15_9LACO</name>
<dbReference type="PROSITE" id="PS51782">
    <property type="entry name" value="LYSM"/>
    <property type="match status" value="1"/>
</dbReference>
<evidence type="ECO:0000259" key="2">
    <source>
        <dbReference type="PROSITE" id="PS51782"/>
    </source>
</evidence>
<dbReference type="InterPro" id="IPR036779">
    <property type="entry name" value="LysM_dom_sf"/>
</dbReference>
<proteinExistence type="predicted"/>
<dbReference type="Proteomes" id="UP000051645">
    <property type="component" value="Unassembled WGS sequence"/>
</dbReference>
<dbReference type="Pfam" id="PF01476">
    <property type="entry name" value="LysM"/>
    <property type="match status" value="1"/>
</dbReference>
<feature type="region of interest" description="Disordered" evidence="1">
    <location>
        <begin position="129"/>
        <end position="162"/>
    </location>
</feature>
<dbReference type="InterPro" id="IPR018392">
    <property type="entry name" value="LysM"/>
</dbReference>
<reference evidence="5 6" key="1">
    <citation type="journal article" date="2015" name="Genome Announc.">
        <title>Expanding the biotechnology potential of lactobacilli through comparative genomics of 213 strains and associated genera.</title>
        <authorList>
            <person name="Sun Z."/>
            <person name="Harris H.M."/>
            <person name="McCann A."/>
            <person name="Guo C."/>
            <person name="Argimon S."/>
            <person name="Zhang W."/>
            <person name="Yang X."/>
            <person name="Jeffery I.B."/>
            <person name="Cooney J.C."/>
            <person name="Kagawa T.F."/>
            <person name="Liu W."/>
            <person name="Song Y."/>
            <person name="Salvetti E."/>
            <person name="Wrobel A."/>
            <person name="Rasinkangas P."/>
            <person name="Parkhill J."/>
            <person name="Rea M.C."/>
            <person name="O'Sullivan O."/>
            <person name="Ritari J."/>
            <person name="Douillard F.P."/>
            <person name="Paul Ross R."/>
            <person name="Yang R."/>
            <person name="Briner A.E."/>
            <person name="Felis G.E."/>
            <person name="de Vos W.M."/>
            <person name="Barrangou R."/>
            <person name="Klaenhammer T.R."/>
            <person name="Caufield P.W."/>
            <person name="Cui Y."/>
            <person name="Zhang H."/>
            <person name="O'Toole P.W."/>
        </authorList>
    </citation>
    <scope>NUCLEOTIDE SEQUENCE [LARGE SCALE GENOMIC DNA]</scope>
    <source>
        <strain evidence="3 6">ATCC BAA-66</strain>
        <strain evidence="4 5">DSM 13344</strain>
    </source>
</reference>
<gene>
    <name evidence="3" type="ORF">IV38_GL001188</name>
    <name evidence="4" type="ORF">IV40_GL000665</name>
</gene>
<dbReference type="CDD" id="cd00118">
    <property type="entry name" value="LysM"/>
    <property type="match status" value="1"/>
</dbReference>
<comment type="caution">
    <text evidence="3">The sequence shown here is derived from an EMBL/GenBank/DDBJ whole genome shotgun (WGS) entry which is preliminary data.</text>
</comment>